<dbReference type="Proteomes" id="UP000298416">
    <property type="component" value="Unassembled WGS sequence"/>
</dbReference>
<evidence type="ECO:0000256" key="4">
    <source>
        <dbReference type="SAM" id="MobiDB-lite"/>
    </source>
</evidence>
<keyword evidence="6" id="KW-1185">Reference proteome</keyword>
<comment type="similarity">
    <text evidence="2 3">Belongs to the plant dehydrin family.</text>
</comment>
<dbReference type="PANTHER" id="PTHR31175:SF111">
    <property type="entry name" value="AUXIN-RESPONSIVE PROTEIN SAUR68-LIKE"/>
    <property type="match status" value="1"/>
</dbReference>
<comment type="caution">
    <text evidence="5">The sequence shown here is derived from an EMBL/GenBank/DDBJ whole genome shotgun (WGS) entry which is preliminary data.</text>
</comment>
<dbReference type="InterPro" id="IPR030513">
    <property type="entry name" value="Dehydrin_CS"/>
</dbReference>
<evidence type="ECO:0000256" key="2">
    <source>
        <dbReference type="ARBA" id="ARBA00008403"/>
    </source>
</evidence>
<comment type="similarity">
    <text evidence="1">Belongs to the ARG7 family.</text>
</comment>
<organism evidence="5">
    <name type="scientific">Salvia splendens</name>
    <name type="common">Scarlet sage</name>
    <dbReference type="NCBI Taxonomy" id="180675"/>
    <lineage>
        <taxon>Eukaryota</taxon>
        <taxon>Viridiplantae</taxon>
        <taxon>Streptophyta</taxon>
        <taxon>Embryophyta</taxon>
        <taxon>Tracheophyta</taxon>
        <taxon>Spermatophyta</taxon>
        <taxon>Magnoliopsida</taxon>
        <taxon>eudicotyledons</taxon>
        <taxon>Gunneridae</taxon>
        <taxon>Pentapetalae</taxon>
        <taxon>asterids</taxon>
        <taxon>lamiids</taxon>
        <taxon>Lamiales</taxon>
        <taxon>Lamiaceae</taxon>
        <taxon>Nepetoideae</taxon>
        <taxon>Mentheae</taxon>
        <taxon>Salviinae</taxon>
        <taxon>Salvia</taxon>
        <taxon>Salvia subgen. Calosphace</taxon>
        <taxon>core Calosphace</taxon>
    </lineage>
</organism>
<protein>
    <recommendedName>
        <fullName evidence="7">SAUR family protein</fullName>
    </recommendedName>
</protein>
<gene>
    <name evidence="5" type="ORF">SASPL_138301</name>
</gene>
<evidence type="ECO:0000256" key="3">
    <source>
        <dbReference type="RuleBase" id="RU003995"/>
    </source>
</evidence>
<reference evidence="5" key="1">
    <citation type="submission" date="2018-01" db="EMBL/GenBank/DDBJ databases">
        <authorList>
            <person name="Mao J.F."/>
        </authorList>
    </citation>
    <scope>NUCLEOTIDE SEQUENCE</scope>
    <source>
        <strain evidence="5">Huo1</strain>
        <tissue evidence="5">Leaf</tissue>
    </source>
</reference>
<feature type="region of interest" description="Disordered" evidence="4">
    <location>
        <begin position="172"/>
        <end position="269"/>
    </location>
</feature>
<dbReference type="GO" id="GO:0009414">
    <property type="term" value="P:response to water deprivation"/>
    <property type="evidence" value="ECO:0007669"/>
    <property type="project" value="UniProtKB-ARBA"/>
</dbReference>
<reference evidence="5" key="2">
    <citation type="submission" date="2020-08" db="EMBL/GenBank/DDBJ databases">
        <title>Plant Genome Project.</title>
        <authorList>
            <person name="Zhang R.-G."/>
        </authorList>
    </citation>
    <scope>NUCLEOTIDE SEQUENCE</scope>
    <source>
        <strain evidence="5">Huo1</strain>
        <tissue evidence="5">Leaf</tissue>
    </source>
</reference>
<accession>A0A8X8ZEW4</accession>
<evidence type="ECO:0000313" key="6">
    <source>
        <dbReference type="Proteomes" id="UP000298416"/>
    </source>
</evidence>
<evidence type="ECO:0000256" key="1">
    <source>
        <dbReference type="ARBA" id="ARBA00006974"/>
    </source>
</evidence>
<dbReference type="AlphaFoldDB" id="A0A8X8ZEW4"/>
<feature type="compositionally biased region" description="Basic and acidic residues" evidence="4">
    <location>
        <begin position="228"/>
        <end position="240"/>
    </location>
</feature>
<dbReference type="Pfam" id="PF02519">
    <property type="entry name" value="Auxin_inducible"/>
    <property type="match status" value="1"/>
</dbReference>
<name>A0A8X8ZEW4_SALSN</name>
<dbReference type="EMBL" id="PNBA02000014">
    <property type="protein sequence ID" value="KAG6401444.1"/>
    <property type="molecule type" value="Genomic_DNA"/>
</dbReference>
<evidence type="ECO:0008006" key="7">
    <source>
        <dbReference type="Google" id="ProtNLM"/>
    </source>
</evidence>
<dbReference type="InterPro" id="IPR003676">
    <property type="entry name" value="SAUR_fam"/>
</dbReference>
<dbReference type="GO" id="GO:0009733">
    <property type="term" value="P:response to auxin"/>
    <property type="evidence" value="ECO:0007669"/>
    <property type="project" value="InterPro"/>
</dbReference>
<feature type="compositionally biased region" description="Basic and acidic residues" evidence="4">
    <location>
        <begin position="257"/>
        <end position="269"/>
    </location>
</feature>
<dbReference type="PANTHER" id="PTHR31175">
    <property type="entry name" value="AUXIN-RESPONSIVE FAMILY PROTEIN"/>
    <property type="match status" value="1"/>
</dbReference>
<sequence>MIHQWHKLSATRRRRVLQPRNSDICCVAPSSYMDKGHFAVYTADQRRFVVPLAYLNDPVFRHLLEMSEEEYGLPCNGPIVLPCDSFFMDYAICLIRKGRAGDLLESLARSRCSQKPRRIHNFKTKIPQAPTGVPLVETQDHGCFDFLTNKGEKKTKDVVMTDPKEEKHTLMDELRRTHSQSSCSSDEEGGERKKKKGLKEEIKDILSGKKEGEDNVPIQEGNAAVEQPEEKKGFLEKVIEKLPGQHKNGDVETPPATEHELGCENNQKKGIIDKIKEKLPGHHKKNENEVKN</sequence>
<evidence type="ECO:0000313" key="5">
    <source>
        <dbReference type="EMBL" id="KAG6401444.1"/>
    </source>
</evidence>
<proteinExistence type="inferred from homology"/>
<dbReference type="Pfam" id="PF00257">
    <property type="entry name" value="Dehydrin"/>
    <property type="match status" value="1"/>
</dbReference>
<feature type="compositionally biased region" description="Basic and acidic residues" evidence="4">
    <location>
        <begin position="198"/>
        <end position="213"/>
    </location>
</feature>
<dbReference type="InterPro" id="IPR000167">
    <property type="entry name" value="Dehydrin"/>
</dbReference>
<dbReference type="PROSITE" id="PS00823">
    <property type="entry name" value="DEHYDRIN_2"/>
    <property type="match status" value="1"/>
</dbReference>